<evidence type="ECO:0000256" key="2">
    <source>
        <dbReference type="ARBA" id="ARBA00022448"/>
    </source>
</evidence>
<evidence type="ECO:0000259" key="13">
    <source>
        <dbReference type="PROSITE" id="PS51469"/>
    </source>
</evidence>
<dbReference type="SUPFAM" id="SSF51735">
    <property type="entry name" value="NAD(P)-binding Rossmann-fold domains"/>
    <property type="match status" value="1"/>
</dbReference>
<dbReference type="AlphaFoldDB" id="A0AAW1P139"/>
<gene>
    <name evidence="14" type="ORF">WJX73_001117</name>
</gene>
<keyword evidence="6" id="KW-0630">Potassium</keyword>
<dbReference type="Gene3D" id="1.20.1530.20">
    <property type="match status" value="1"/>
</dbReference>
<evidence type="ECO:0000256" key="1">
    <source>
        <dbReference type="ARBA" id="ARBA00004127"/>
    </source>
</evidence>
<dbReference type="GO" id="GO:1902600">
    <property type="term" value="P:proton transmembrane transport"/>
    <property type="evidence" value="ECO:0007669"/>
    <property type="project" value="InterPro"/>
</dbReference>
<evidence type="ECO:0000313" key="15">
    <source>
        <dbReference type="Proteomes" id="UP001465755"/>
    </source>
</evidence>
<evidence type="ECO:0000256" key="4">
    <source>
        <dbReference type="ARBA" id="ARBA00022538"/>
    </source>
</evidence>
<evidence type="ECO:0000313" key="14">
    <source>
        <dbReference type="EMBL" id="KAK9801906.1"/>
    </source>
</evidence>
<feature type="transmembrane region" description="Helical" evidence="11">
    <location>
        <begin position="405"/>
        <end position="426"/>
    </location>
</feature>
<dbReference type="Pfam" id="PF07738">
    <property type="entry name" value="Sad1_UNC"/>
    <property type="match status" value="1"/>
</dbReference>
<evidence type="ECO:0000256" key="8">
    <source>
        <dbReference type="ARBA" id="ARBA00023065"/>
    </source>
</evidence>
<evidence type="ECO:0008006" key="16">
    <source>
        <dbReference type="Google" id="ProtNLM"/>
    </source>
</evidence>
<dbReference type="InterPro" id="IPR008979">
    <property type="entry name" value="Galactose-bd-like_sf"/>
</dbReference>
<dbReference type="GO" id="GO:0006813">
    <property type="term" value="P:potassium ion transport"/>
    <property type="evidence" value="ECO:0007669"/>
    <property type="project" value="UniProtKB-KW"/>
</dbReference>
<dbReference type="GO" id="GO:0015297">
    <property type="term" value="F:antiporter activity"/>
    <property type="evidence" value="ECO:0007669"/>
    <property type="project" value="UniProtKB-KW"/>
</dbReference>
<keyword evidence="9 11" id="KW-0472">Membrane</keyword>
<dbReference type="PANTHER" id="PTHR46157:SF4">
    <property type="entry name" value="K(+) EFFLUX ANTIPORTER 3, CHLOROPLASTIC"/>
    <property type="match status" value="1"/>
</dbReference>
<feature type="transmembrane region" description="Helical" evidence="11">
    <location>
        <begin position="522"/>
        <end position="545"/>
    </location>
</feature>
<dbReference type="GO" id="GO:0012505">
    <property type="term" value="C:endomembrane system"/>
    <property type="evidence" value="ECO:0007669"/>
    <property type="project" value="UniProtKB-SubCell"/>
</dbReference>
<dbReference type="InterPro" id="IPR003148">
    <property type="entry name" value="RCK_N"/>
</dbReference>
<feature type="compositionally biased region" description="Basic and acidic residues" evidence="10">
    <location>
        <begin position="1014"/>
        <end position="1053"/>
    </location>
</feature>
<feature type="region of interest" description="Disordered" evidence="10">
    <location>
        <begin position="1"/>
        <end position="72"/>
    </location>
</feature>
<dbReference type="GO" id="GO:0016020">
    <property type="term" value="C:membrane"/>
    <property type="evidence" value="ECO:0007669"/>
    <property type="project" value="InterPro"/>
</dbReference>
<feature type="transmembrane region" description="Helical" evidence="11">
    <location>
        <begin position="643"/>
        <end position="666"/>
    </location>
</feature>
<dbReference type="InterPro" id="IPR006153">
    <property type="entry name" value="Cation/H_exchanger_TM"/>
</dbReference>
<reference evidence="14 15" key="1">
    <citation type="journal article" date="2024" name="Nat. Commun.">
        <title>Phylogenomics reveals the evolutionary origins of lichenization in chlorophyte algae.</title>
        <authorList>
            <person name="Puginier C."/>
            <person name="Libourel C."/>
            <person name="Otte J."/>
            <person name="Skaloud P."/>
            <person name="Haon M."/>
            <person name="Grisel S."/>
            <person name="Petersen M."/>
            <person name="Berrin J.G."/>
            <person name="Delaux P.M."/>
            <person name="Dal Grande F."/>
            <person name="Keller J."/>
        </authorList>
    </citation>
    <scope>NUCLEOTIDE SEQUENCE [LARGE SCALE GENOMIC DNA]</scope>
    <source>
        <strain evidence="14 15">SAG 2036</strain>
    </source>
</reference>
<dbReference type="Pfam" id="PF02254">
    <property type="entry name" value="TrkA_N"/>
    <property type="match status" value="1"/>
</dbReference>
<dbReference type="GO" id="GO:0009507">
    <property type="term" value="C:chloroplast"/>
    <property type="evidence" value="ECO:0007669"/>
    <property type="project" value="TreeGrafter"/>
</dbReference>
<feature type="region of interest" description="Disordered" evidence="10">
    <location>
        <begin position="921"/>
        <end position="940"/>
    </location>
</feature>
<feature type="transmembrane region" description="Helical" evidence="11">
    <location>
        <begin position="704"/>
        <end position="723"/>
    </location>
</feature>
<dbReference type="Pfam" id="PF00999">
    <property type="entry name" value="Na_H_Exchanger"/>
    <property type="match status" value="1"/>
</dbReference>
<keyword evidence="7 11" id="KW-1133">Transmembrane helix</keyword>
<feature type="transmembrane region" description="Helical" evidence="11">
    <location>
        <begin position="456"/>
        <end position="475"/>
    </location>
</feature>
<dbReference type="Gene3D" id="2.60.120.260">
    <property type="entry name" value="Galactose-binding domain-like"/>
    <property type="match status" value="1"/>
</dbReference>
<proteinExistence type="predicted"/>
<keyword evidence="4" id="KW-0633">Potassium transport</keyword>
<dbReference type="Proteomes" id="UP001465755">
    <property type="component" value="Unassembled WGS sequence"/>
</dbReference>
<evidence type="ECO:0000256" key="9">
    <source>
        <dbReference type="ARBA" id="ARBA00023136"/>
    </source>
</evidence>
<evidence type="ECO:0000256" key="7">
    <source>
        <dbReference type="ARBA" id="ARBA00022989"/>
    </source>
</evidence>
<evidence type="ECO:0000256" key="3">
    <source>
        <dbReference type="ARBA" id="ARBA00022449"/>
    </source>
</evidence>
<protein>
    <recommendedName>
        <fullName evidence="16">K(+) efflux antiporter 3, chloroplastic</fullName>
    </recommendedName>
</protein>
<feature type="transmembrane region" description="Helical" evidence="11">
    <location>
        <begin position="616"/>
        <end position="637"/>
    </location>
</feature>
<keyword evidence="8" id="KW-0406">Ion transport</keyword>
<name>A0AAW1P139_9CHLO</name>
<comment type="caution">
    <text evidence="14">The sequence shown here is derived from an EMBL/GenBank/DDBJ whole genome shotgun (WGS) entry which is preliminary data.</text>
</comment>
<sequence length="1059" mass="113529">MRESSKQRTRGLPHPDCPPEDWKDLARASAQPAASPALESVLFPDQFPPPSVPPPSEQALPAQESQQADEDRHNFALARDGAKLIAANKEAKKASAVLDSDGDTFCKNECKADKWIIIELSQVAKVDAVELSQFELYSSRVHWFDVRGRQHHPRHDGTDYSKSLNSTQWRFMGQFEAANVKGTQAFRMPSPAWVKYLQLRFISHHGTEAVCALNDIHGGKAGKPSSVYDVLVAELRALKVQQKALPRDFAELHRNVTAAVEALSRALGSLAMDVSALQRIRDALPESPSTSQGSTESSTFCEQGFPVQSPAGAASPVCLPISKPESSVPAAIYGMPAATSAAQTMEDHTATRQAPAHPGSLVLGQLGLFRNKEELEKLSELGVLFLLFEMGLELSVDRLKALAKYAFGLGTITMALSTFVFTAFALPVGHGVGTLILTNIFHTSPQLASIRSVDEAIVIGAALSLSSSAFVLQLLNERGEMSTKFGAATLGILLLQDIAVVPFLVLLPLIEGTDLMADGQSPISLLAALGPTALKTVGGLSLLLLGGRYVLRSLFELVAAARSDETFVALCLLTVTGAALTTQRLGFSDTLGAFCAGVLLSETNFRTQVEADIRPFRGMLLGLFFVSTGGSLDLQLLLHEWPIVMFLLVGLLATKVGIIGTVAQFFGLSRHEAIRTGFMLSQGGEFAFVLLSLANKLHVLPEELNRVLIIVVVLSMALTPTLAEAGKKLADLIATEPAQQVSGSMDPDGSSDINKERPVIICGFGELGQALANVLDSPMTEDMECGTVPYVGFDIHHDRVQKARRAGFNVLYGDASRLSVLKAAHVEPSALAVCFTARNRAITTVRVLRDAFPGVPIFARALDTRHAADMKHAGADTVYIANAEAGVALAGGILAAQGVNAKQVNNVAGILRHQMDQRAQALVAESGKEGAPTSSDDDIFRLDKKLLPEAREPMPAASPMTDAVMKQNLNGKGKEAPVQPEADTREMAPVSKAEMQASFDEKDLDAHPSSAPHCDIEAHQRQEHAQEVQDHGIRDHAHNVNGKEMRQQAREAEAAGAKG</sequence>
<dbReference type="InterPro" id="IPR036291">
    <property type="entry name" value="NAD(P)-bd_dom_sf"/>
</dbReference>
<dbReference type="FunFam" id="3.40.50.720:FF:000036">
    <property type="entry name" value="Glutathione-regulated potassium-efflux system protein KefB"/>
    <property type="match status" value="1"/>
</dbReference>
<evidence type="ECO:0000256" key="11">
    <source>
        <dbReference type="SAM" id="Phobius"/>
    </source>
</evidence>
<feature type="domain" description="SUN" evidence="13">
    <location>
        <begin position="38"/>
        <end position="223"/>
    </location>
</feature>
<organism evidence="14 15">
    <name type="scientific">Symbiochloris irregularis</name>
    <dbReference type="NCBI Taxonomy" id="706552"/>
    <lineage>
        <taxon>Eukaryota</taxon>
        <taxon>Viridiplantae</taxon>
        <taxon>Chlorophyta</taxon>
        <taxon>core chlorophytes</taxon>
        <taxon>Trebouxiophyceae</taxon>
        <taxon>Trebouxiales</taxon>
        <taxon>Trebouxiaceae</taxon>
        <taxon>Symbiochloris</taxon>
    </lineage>
</organism>
<feature type="domain" description="RCK N-terminal" evidence="12">
    <location>
        <begin position="756"/>
        <end position="880"/>
    </location>
</feature>
<dbReference type="PROSITE" id="PS51469">
    <property type="entry name" value="SUN"/>
    <property type="match status" value="1"/>
</dbReference>
<feature type="compositionally biased region" description="Pro residues" evidence="10">
    <location>
        <begin position="46"/>
        <end position="56"/>
    </location>
</feature>
<feature type="transmembrane region" description="Helical" evidence="11">
    <location>
        <begin position="487"/>
        <end position="510"/>
    </location>
</feature>
<evidence type="ECO:0000256" key="6">
    <source>
        <dbReference type="ARBA" id="ARBA00022958"/>
    </source>
</evidence>
<dbReference type="InterPro" id="IPR012919">
    <property type="entry name" value="SUN_dom"/>
</dbReference>
<keyword evidence="3" id="KW-0050">Antiport</keyword>
<keyword evidence="15" id="KW-1185">Reference proteome</keyword>
<evidence type="ECO:0000259" key="12">
    <source>
        <dbReference type="PROSITE" id="PS51201"/>
    </source>
</evidence>
<evidence type="ECO:0000256" key="10">
    <source>
        <dbReference type="SAM" id="MobiDB-lite"/>
    </source>
</evidence>
<feature type="compositionally biased region" description="Low complexity" evidence="10">
    <location>
        <begin position="27"/>
        <end position="37"/>
    </location>
</feature>
<dbReference type="FunFam" id="1.20.1530.20:FF:000011">
    <property type="entry name" value="K(+) efflux antiporter 3, chloroplastic"/>
    <property type="match status" value="1"/>
</dbReference>
<dbReference type="EMBL" id="JALJOQ010000074">
    <property type="protein sequence ID" value="KAK9801906.1"/>
    <property type="molecule type" value="Genomic_DNA"/>
</dbReference>
<dbReference type="PROSITE" id="PS51201">
    <property type="entry name" value="RCK_N"/>
    <property type="match status" value="1"/>
</dbReference>
<dbReference type="Gene3D" id="3.40.50.720">
    <property type="entry name" value="NAD(P)-binding Rossmann-like Domain"/>
    <property type="match status" value="1"/>
</dbReference>
<dbReference type="SUPFAM" id="SSF49785">
    <property type="entry name" value="Galactose-binding domain-like"/>
    <property type="match status" value="1"/>
</dbReference>
<keyword evidence="5 11" id="KW-0812">Transmembrane</keyword>
<dbReference type="InterPro" id="IPR038770">
    <property type="entry name" value="Na+/solute_symporter_sf"/>
</dbReference>
<comment type="subcellular location">
    <subcellularLocation>
        <location evidence="1">Endomembrane system</location>
        <topology evidence="1">Multi-pass membrane protein</topology>
    </subcellularLocation>
</comment>
<dbReference type="PANTHER" id="PTHR46157">
    <property type="entry name" value="K(+) EFFLUX ANTIPORTER 3, CHLOROPLASTIC"/>
    <property type="match status" value="1"/>
</dbReference>
<evidence type="ECO:0000256" key="5">
    <source>
        <dbReference type="ARBA" id="ARBA00022692"/>
    </source>
</evidence>
<feature type="region of interest" description="Disordered" evidence="10">
    <location>
        <begin position="999"/>
        <end position="1059"/>
    </location>
</feature>
<accession>A0AAW1P139</accession>
<keyword evidence="2" id="KW-0813">Transport</keyword>